<keyword evidence="2" id="KW-1185">Reference proteome</keyword>
<organism evidence="1 2">
    <name type="scientific">Cardiocondyla obscurior</name>
    <dbReference type="NCBI Taxonomy" id="286306"/>
    <lineage>
        <taxon>Eukaryota</taxon>
        <taxon>Metazoa</taxon>
        <taxon>Ecdysozoa</taxon>
        <taxon>Arthropoda</taxon>
        <taxon>Hexapoda</taxon>
        <taxon>Insecta</taxon>
        <taxon>Pterygota</taxon>
        <taxon>Neoptera</taxon>
        <taxon>Endopterygota</taxon>
        <taxon>Hymenoptera</taxon>
        <taxon>Apocrita</taxon>
        <taxon>Aculeata</taxon>
        <taxon>Formicoidea</taxon>
        <taxon>Formicidae</taxon>
        <taxon>Myrmicinae</taxon>
        <taxon>Cardiocondyla</taxon>
    </lineage>
</organism>
<name>A0AAW2H0F6_9HYME</name>
<dbReference type="EMBL" id="JADYXP020000001">
    <property type="protein sequence ID" value="KAL0133050.1"/>
    <property type="molecule type" value="Genomic_DNA"/>
</dbReference>
<proteinExistence type="predicted"/>
<reference evidence="1 2" key="1">
    <citation type="submission" date="2023-03" db="EMBL/GenBank/DDBJ databases">
        <title>High recombination rates correlate with genetic variation in Cardiocondyla obscurior ants.</title>
        <authorList>
            <person name="Errbii M."/>
        </authorList>
    </citation>
    <scope>NUCLEOTIDE SEQUENCE [LARGE SCALE GENOMIC DNA]</scope>
    <source>
        <strain evidence="1">Alpha-2009</strain>
        <tissue evidence="1">Whole body</tissue>
    </source>
</reference>
<dbReference type="AlphaFoldDB" id="A0AAW2H0F6"/>
<comment type="caution">
    <text evidence="1">The sequence shown here is derived from an EMBL/GenBank/DDBJ whole genome shotgun (WGS) entry which is preliminary data.</text>
</comment>
<sequence>MTQALWSTRICIAYRDAEGCIGVATDRNCSWHVRPSRPIWPPSWSWYMIYAPLSLSSADRGYLLVGPEREKSLPSLGTAATIFAIRPNKTSPEYDDDVAETVFERGELYRIRTNH</sequence>
<gene>
    <name evidence="1" type="ORF">PUN28_000653</name>
</gene>
<protein>
    <submittedName>
        <fullName evidence="1">Uncharacterized protein</fullName>
    </submittedName>
</protein>
<dbReference type="Proteomes" id="UP001430953">
    <property type="component" value="Unassembled WGS sequence"/>
</dbReference>
<evidence type="ECO:0000313" key="2">
    <source>
        <dbReference type="Proteomes" id="UP001430953"/>
    </source>
</evidence>
<accession>A0AAW2H0F6</accession>
<evidence type="ECO:0000313" key="1">
    <source>
        <dbReference type="EMBL" id="KAL0133050.1"/>
    </source>
</evidence>